<reference evidence="4" key="2">
    <citation type="submission" date="2018-08" db="EMBL/GenBank/DDBJ databases">
        <authorList>
            <person name="Sabatino S.J."/>
        </authorList>
    </citation>
    <scope>NUCLEOTIDE SEQUENCE</scope>
    <source>
        <strain evidence="4">Red01</strain>
        <tissue evidence="4">Muscle</tissue>
    </source>
</reference>
<sequence length="386" mass="42097">MPPGPAAPRGRGPRRAPAGSRRSSCSTCRGECTQTPESPQTSEPPKPPIPPNARGAAEARLRWPRARRVLARLQEANRELAAALGECKGEAERLSMELGRRESRCSGLRLALRCSERCREAYAALLDLVRAKVAPEGTAAEPSPGHAPGPGPATPEPGPGPATPEPGPGPATPEPAEPDSREDPADSPGAHSSREMEERALRELIRRLRAEQAAVEGSLLDAPEPSEPPRERDPRGRAERALREARALLPGWRRPEKEELLQELAVLKEALAELRTRLQLAQKEKRALELLLAGHGPRQAALRLLLQHRQRERRWDRDRDRDRERDGERERDGASGSSGSSSDSSSGSSSGSSEQDARMGRGAAMAPQNPPDPERTREELLRIRAR</sequence>
<evidence type="ECO:0000259" key="3">
    <source>
        <dbReference type="Pfam" id="PF10506"/>
    </source>
</evidence>
<dbReference type="InterPro" id="IPR040171">
    <property type="entry name" value="USBP1-like"/>
</dbReference>
<feature type="compositionally biased region" description="Basic and acidic residues" evidence="2">
    <location>
        <begin position="372"/>
        <end position="386"/>
    </location>
</feature>
<keyword evidence="1" id="KW-0175">Coiled coil</keyword>
<feature type="region of interest" description="Disordered" evidence="2">
    <location>
        <begin position="311"/>
        <end position="386"/>
    </location>
</feature>
<keyword evidence="6" id="KW-1185">Reference proteome</keyword>
<feature type="coiled-coil region" evidence="1">
    <location>
        <begin position="66"/>
        <end position="93"/>
    </location>
</feature>
<evidence type="ECO:0000313" key="5">
    <source>
        <dbReference type="EMBL" id="RLV63027.1"/>
    </source>
</evidence>
<dbReference type="PANTHER" id="PTHR23347">
    <property type="entry name" value="COLORECTAL MUTANT CANCER PROTEIN MCC PROTEIN -RELATED"/>
    <property type="match status" value="1"/>
</dbReference>
<dbReference type="Proteomes" id="UP000276834">
    <property type="component" value="Unassembled WGS sequence"/>
</dbReference>
<dbReference type="OrthoDB" id="9219544at2759"/>
<evidence type="ECO:0000313" key="6">
    <source>
        <dbReference type="Proteomes" id="UP000276834"/>
    </source>
</evidence>
<comment type="caution">
    <text evidence="4">The sequence shown here is derived from an EMBL/GenBank/DDBJ whole genome shotgun (WGS) entry which is preliminary data.</text>
</comment>
<feature type="domain" description="Harmonin-binding protein USHBP1 PDZ-binding" evidence="3">
    <location>
        <begin position="70"/>
        <end position="129"/>
    </location>
</feature>
<dbReference type="AlphaFoldDB" id="A0A3L8Q6U5"/>
<feature type="compositionally biased region" description="Basic and acidic residues" evidence="2">
    <location>
        <begin position="192"/>
        <end position="210"/>
    </location>
</feature>
<feature type="region of interest" description="Disordered" evidence="2">
    <location>
        <begin position="136"/>
        <end position="239"/>
    </location>
</feature>
<feature type="compositionally biased region" description="Pro residues" evidence="2">
    <location>
        <begin position="145"/>
        <end position="175"/>
    </location>
</feature>
<dbReference type="EMBL" id="QUSF01004335">
    <property type="protein sequence ID" value="RLV63025.1"/>
    <property type="molecule type" value="Genomic_DNA"/>
</dbReference>
<dbReference type="Pfam" id="PF10506">
    <property type="entry name" value="USHBP1_PDZ-bd"/>
    <property type="match status" value="1"/>
</dbReference>
<feature type="compositionally biased region" description="Basic and acidic residues" evidence="2">
    <location>
        <begin position="227"/>
        <end position="239"/>
    </location>
</feature>
<reference evidence="4 6" key="1">
    <citation type="journal article" date="2018" name="Proc. R. Soc. B">
        <title>A non-coding region near Follistatin controls head colour polymorphism in the Gouldian finch.</title>
        <authorList>
            <person name="Toomey M.B."/>
            <person name="Marques C.I."/>
            <person name="Andrade P."/>
            <person name="Araujo P.M."/>
            <person name="Sabatino S."/>
            <person name="Gazda M.A."/>
            <person name="Afonso S."/>
            <person name="Lopes R.J."/>
            <person name="Corbo J.C."/>
            <person name="Carneiro M."/>
        </authorList>
    </citation>
    <scope>NUCLEOTIDE SEQUENCE [LARGE SCALE GENOMIC DNA]</scope>
    <source>
        <strain evidence="4">Red01</strain>
        <tissue evidence="4">Muscle</tissue>
    </source>
</reference>
<evidence type="ECO:0000256" key="2">
    <source>
        <dbReference type="SAM" id="MobiDB-lite"/>
    </source>
</evidence>
<evidence type="ECO:0000256" key="1">
    <source>
        <dbReference type="SAM" id="Coils"/>
    </source>
</evidence>
<gene>
    <name evidence="5" type="ORF">DV515_00018697</name>
    <name evidence="4" type="ORF">DV515_00018698</name>
</gene>
<dbReference type="PANTHER" id="PTHR23347:SF5">
    <property type="entry name" value="HARMONIN-BINDING PROTEIN USHBP1"/>
    <property type="match status" value="1"/>
</dbReference>
<dbReference type="EMBL" id="QUSF01004334">
    <property type="protein sequence ID" value="RLV63027.1"/>
    <property type="molecule type" value="Genomic_DNA"/>
</dbReference>
<proteinExistence type="predicted"/>
<feature type="coiled-coil region" evidence="1">
    <location>
        <begin position="257"/>
        <end position="291"/>
    </location>
</feature>
<feature type="compositionally biased region" description="Pro residues" evidence="2">
    <location>
        <begin position="42"/>
        <end position="51"/>
    </location>
</feature>
<evidence type="ECO:0000313" key="4">
    <source>
        <dbReference type="EMBL" id="RLV63025.1"/>
    </source>
</evidence>
<accession>A0A3L8Q6U5</accession>
<organism evidence="4 6">
    <name type="scientific">Chloebia gouldiae</name>
    <name type="common">Gouldian finch</name>
    <name type="synonym">Erythrura gouldiae</name>
    <dbReference type="NCBI Taxonomy" id="44316"/>
    <lineage>
        <taxon>Eukaryota</taxon>
        <taxon>Metazoa</taxon>
        <taxon>Chordata</taxon>
        <taxon>Craniata</taxon>
        <taxon>Vertebrata</taxon>
        <taxon>Euteleostomi</taxon>
        <taxon>Archelosauria</taxon>
        <taxon>Archosauria</taxon>
        <taxon>Dinosauria</taxon>
        <taxon>Saurischia</taxon>
        <taxon>Theropoda</taxon>
        <taxon>Coelurosauria</taxon>
        <taxon>Aves</taxon>
        <taxon>Neognathae</taxon>
        <taxon>Neoaves</taxon>
        <taxon>Telluraves</taxon>
        <taxon>Australaves</taxon>
        <taxon>Passeriformes</taxon>
        <taxon>Passeroidea</taxon>
        <taxon>Passeridae</taxon>
        <taxon>Chloebia</taxon>
    </lineage>
</organism>
<dbReference type="InterPro" id="IPR019536">
    <property type="entry name" value="USHBP1_PDZ-bd"/>
</dbReference>
<feature type="region of interest" description="Disordered" evidence="2">
    <location>
        <begin position="1"/>
        <end position="59"/>
    </location>
</feature>
<name>A0A3L8Q6U5_CHLGU</name>
<feature type="compositionally biased region" description="Low complexity" evidence="2">
    <location>
        <begin position="335"/>
        <end position="353"/>
    </location>
</feature>
<feature type="compositionally biased region" description="Basic and acidic residues" evidence="2">
    <location>
        <begin position="313"/>
        <end position="333"/>
    </location>
</feature>
<protein>
    <recommendedName>
        <fullName evidence="3">Harmonin-binding protein USHBP1 PDZ-binding domain-containing protein</fullName>
    </recommendedName>
</protein>
<feature type="compositionally biased region" description="Low complexity" evidence="2">
    <location>
        <begin position="7"/>
        <end position="33"/>
    </location>
</feature>